<dbReference type="InParanoid" id="A0A330L6H2"/>
<dbReference type="EMBL" id="OUNR01000012">
    <property type="protein sequence ID" value="SPP64890.1"/>
    <property type="molecule type" value="Genomic_DNA"/>
</dbReference>
<dbReference type="GO" id="GO:0043683">
    <property type="term" value="P:type IV pilus assembly"/>
    <property type="evidence" value="ECO:0007669"/>
    <property type="project" value="InterPro"/>
</dbReference>
<proteinExistence type="predicted"/>
<accession>A0A330L6H2</accession>
<evidence type="ECO:0000256" key="1">
    <source>
        <dbReference type="SAM" id="Phobius"/>
    </source>
</evidence>
<evidence type="ECO:0000313" key="3">
    <source>
        <dbReference type="Proteomes" id="UP000248168"/>
    </source>
</evidence>
<reference evidence="3" key="1">
    <citation type="submission" date="2018-04" db="EMBL/GenBank/DDBJ databases">
        <authorList>
            <person name="Lucker S."/>
            <person name="Sakoula D."/>
        </authorList>
    </citation>
    <scope>NUCLEOTIDE SEQUENCE [LARGE SCALE GENOMIC DNA]</scope>
</reference>
<name>A0A330L6H2_9BACT</name>
<sequence>MYKVRVQGVLVRRLLGRHEQGQRGFTLTEVMVATMMTTAIVAAGFSALVVSQKSARTTGQIGQTQATARTALDMITADLKLAGFGMRGLTTAVGGCHVNGTAAALIPGDNNPLGADFGSDTISMVVPMTNSIMAVGPLWQVFLPPGGIIGGLGGLITNIPMPANATTAMANVIPGGAAALLGMPVSIGGVYGSVIQAVNAGGLTLNPAIPGPIAFGGGAQVYLLQCITYQVIPPPDALNLCQGAAPCLVRGAVPIALVGPGGPPNCNQKNSGCIPIMDGVEDLQLAYACDGCDPRVNTAIPDLHPDDLDLSNQFDQADFITNRNWFGTAGPYGTYMTPRKIRLVQVNIVARETRVDQGIGEANSTPVHSTVIPVVSDHNHATGVFALGDNTTPAQQAAYFQFRRRILTRTVELRNQRF</sequence>
<dbReference type="AlphaFoldDB" id="A0A330L6H2"/>
<keyword evidence="3" id="KW-1185">Reference proteome</keyword>
<keyword evidence="1" id="KW-1133">Transmembrane helix</keyword>
<evidence type="ECO:0000313" key="2">
    <source>
        <dbReference type="EMBL" id="SPP64890.1"/>
    </source>
</evidence>
<dbReference type="Proteomes" id="UP000248168">
    <property type="component" value="Unassembled WGS sequence"/>
</dbReference>
<gene>
    <name evidence="2" type="ORF">NITLEN_20530</name>
</gene>
<protein>
    <submittedName>
        <fullName evidence="2">Putative Type IV pilus assembly protein PilW</fullName>
    </submittedName>
</protein>
<dbReference type="OrthoDB" id="9780680at2"/>
<keyword evidence="1" id="KW-0472">Membrane</keyword>
<dbReference type="InterPro" id="IPR032092">
    <property type="entry name" value="PilW"/>
</dbReference>
<organism evidence="2 3">
    <name type="scientific">Nitrospira lenta</name>
    <dbReference type="NCBI Taxonomy" id="1436998"/>
    <lineage>
        <taxon>Bacteria</taxon>
        <taxon>Pseudomonadati</taxon>
        <taxon>Nitrospirota</taxon>
        <taxon>Nitrospiria</taxon>
        <taxon>Nitrospirales</taxon>
        <taxon>Nitrospiraceae</taxon>
        <taxon>Nitrospira</taxon>
    </lineage>
</organism>
<feature type="transmembrane region" description="Helical" evidence="1">
    <location>
        <begin position="30"/>
        <end position="50"/>
    </location>
</feature>
<keyword evidence="1" id="KW-0812">Transmembrane</keyword>
<dbReference type="Pfam" id="PF16074">
    <property type="entry name" value="PilW"/>
    <property type="match status" value="1"/>
</dbReference>